<protein>
    <recommendedName>
        <fullName evidence="11">DUF159-domain-containing protein</fullName>
    </recommendedName>
</protein>
<organism evidence="9 10">
    <name type="scientific">Pterulicium gracile</name>
    <dbReference type="NCBI Taxonomy" id="1884261"/>
    <lineage>
        <taxon>Eukaryota</taxon>
        <taxon>Fungi</taxon>
        <taxon>Dikarya</taxon>
        <taxon>Basidiomycota</taxon>
        <taxon>Agaricomycotina</taxon>
        <taxon>Agaricomycetes</taxon>
        <taxon>Agaricomycetidae</taxon>
        <taxon>Agaricales</taxon>
        <taxon>Pleurotineae</taxon>
        <taxon>Pterulaceae</taxon>
        <taxon>Pterulicium</taxon>
    </lineage>
</organism>
<evidence type="ECO:0008006" key="11">
    <source>
        <dbReference type="Google" id="ProtNLM"/>
    </source>
</evidence>
<dbReference type="GO" id="GO:0003697">
    <property type="term" value="F:single-stranded DNA binding"/>
    <property type="evidence" value="ECO:0007669"/>
    <property type="project" value="InterPro"/>
</dbReference>
<proteinExistence type="inferred from homology"/>
<dbReference type="GO" id="GO:0008233">
    <property type="term" value="F:peptidase activity"/>
    <property type="evidence" value="ECO:0007669"/>
    <property type="project" value="UniProtKB-KW"/>
</dbReference>
<dbReference type="GO" id="GO:0106300">
    <property type="term" value="P:protein-DNA covalent cross-linking repair"/>
    <property type="evidence" value="ECO:0007669"/>
    <property type="project" value="InterPro"/>
</dbReference>
<evidence type="ECO:0000313" key="10">
    <source>
        <dbReference type="Proteomes" id="UP000305067"/>
    </source>
</evidence>
<evidence type="ECO:0000256" key="5">
    <source>
        <dbReference type="ARBA" id="ARBA00023124"/>
    </source>
</evidence>
<dbReference type="PANTHER" id="PTHR13604:SF0">
    <property type="entry name" value="ABASIC SITE PROCESSING PROTEIN HMCES"/>
    <property type="match status" value="1"/>
</dbReference>
<feature type="compositionally biased region" description="Basic and acidic residues" evidence="8">
    <location>
        <begin position="387"/>
        <end position="414"/>
    </location>
</feature>
<sequence>MCGRFALALSHRKIRDGLARDRNFDEELEEWIDEERLTRAFNIAPRSHAPVIRRRYDARQSTSELEDLAEPSEPAAPSDANIPASTEDPSDDAGEPELPDPSPAPLVLHTMKWGVVPHWSKYEDTALNTTNARSENLVAGGGMWNSMKGKKRCVVVCQGYYEWLKKGRDKIPHFTRHKEPERLLLLAGLYDSVVLTGETEPLYTFAIVTTDAAKEFSWLHDRQPVILADKKAVDMWLDTGDTIHTSASAKSPSTGAKPTSTSTGAKPTSTSNSTAKPTSKSPASTSAKLRPNANHPPLKNGGWTDALTELVKPYRENKAHPLDCYQVPKEVGKVGTESETFIHPVKNRKDGIEAMFGRMKRGERAIDTSISASGAKREDSSGPSKSSPKEGLGKEGLGKDKASEGKEREKKESQRAANLNSNLSSASPSPDPPPGPGEGKKRKRPSPRAEDGDDSDVEVIDVDDSSDPRVPRTPKLKYKQSPTKPRTTRESPTRSPGKKQKVVIDVDAEPSKKITKFFGKK</sequence>
<feature type="compositionally biased region" description="Acidic residues" evidence="8">
    <location>
        <begin position="451"/>
        <end position="465"/>
    </location>
</feature>
<dbReference type="InterPro" id="IPR036590">
    <property type="entry name" value="SRAP-like"/>
</dbReference>
<evidence type="ECO:0000256" key="6">
    <source>
        <dbReference type="ARBA" id="ARBA00023125"/>
    </source>
</evidence>
<dbReference type="SUPFAM" id="SSF143081">
    <property type="entry name" value="BB1717-like"/>
    <property type="match status" value="1"/>
</dbReference>
<feature type="compositionally biased region" description="Acidic residues" evidence="8">
    <location>
        <begin position="88"/>
        <end position="98"/>
    </location>
</feature>
<dbReference type="EMBL" id="ML178831">
    <property type="protein sequence ID" value="TFK99812.1"/>
    <property type="molecule type" value="Genomic_DNA"/>
</dbReference>
<keyword evidence="3" id="KW-0227">DNA damage</keyword>
<dbReference type="STRING" id="1884261.A0A5C3QCR4"/>
<dbReference type="Gene3D" id="3.90.1680.10">
    <property type="entry name" value="SOS response associated peptidase-like"/>
    <property type="match status" value="1"/>
</dbReference>
<keyword evidence="7" id="KW-0456">Lyase</keyword>
<comment type="similarity">
    <text evidence="1">Belongs to the SOS response-associated peptidase family.</text>
</comment>
<keyword evidence="4" id="KW-0378">Hydrolase</keyword>
<name>A0A5C3QCR4_9AGAR</name>
<evidence type="ECO:0000313" key="9">
    <source>
        <dbReference type="EMBL" id="TFK99812.1"/>
    </source>
</evidence>
<dbReference type="Proteomes" id="UP000305067">
    <property type="component" value="Unassembled WGS sequence"/>
</dbReference>
<keyword evidence="5" id="KW-0190">Covalent protein-DNA linkage</keyword>
<keyword evidence="10" id="KW-1185">Reference proteome</keyword>
<gene>
    <name evidence="9" type="ORF">BDV98DRAFT_570195</name>
</gene>
<dbReference type="OrthoDB" id="2111841at2759"/>
<feature type="compositionally biased region" description="Polar residues" evidence="8">
    <location>
        <begin position="243"/>
        <end position="287"/>
    </location>
</feature>
<feature type="compositionally biased region" description="Low complexity" evidence="8">
    <location>
        <begin position="71"/>
        <end position="80"/>
    </location>
</feature>
<dbReference type="GO" id="GO:0006508">
    <property type="term" value="P:proteolysis"/>
    <property type="evidence" value="ECO:0007669"/>
    <property type="project" value="UniProtKB-KW"/>
</dbReference>
<reference evidence="9 10" key="1">
    <citation type="journal article" date="2019" name="Nat. Ecol. Evol.">
        <title>Megaphylogeny resolves global patterns of mushroom evolution.</title>
        <authorList>
            <person name="Varga T."/>
            <person name="Krizsan K."/>
            <person name="Foldi C."/>
            <person name="Dima B."/>
            <person name="Sanchez-Garcia M."/>
            <person name="Sanchez-Ramirez S."/>
            <person name="Szollosi G.J."/>
            <person name="Szarkandi J.G."/>
            <person name="Papp V."/>
            <person name="Albert L."/>
            <person name="Andreopoulos W."/>
            <person name="Angelini C."/>
            <person name="Antonin V."/>
            <person name="Barry K.W."/>
            <person name="Bougher N.L."/>
            <person name="Buchanan P."/>
            <person name="Buyck B."/>
            <person name="Bense V."/>
            <person name="Catcheside P."/>
            <person name="Chovatia M."/>
            <person name="Cooper J."/>
            <person name="Damon W."/>
            <person name="Desjardin D."/>
            <person name="Finy P."/>
            <person name="Geml J."/>
            <person name="Haridas S."/>
            <person name="Hughes K."/>
            <person name="Justo A."/>
            <person name="Karasinski D."/>
            <person name="Kautmanova I."/>
            <person name="Kiss B."/>
            <person name="Kocsube S."/>
            <person name="Kotiranta H."/>
            <person name="LaButti K.M."/>
            <person name="Lechner B.E."/>
            <person name="Liimatainen K."/>
            <person name="Lipzen A."/>
            <person name="Lukacs Z."/>
            <person name="Mihaltcheva S."/>
            <person name="Morgado L.N."/>
            <person name="Niskanen T."/>
            <person name="Noordeloos M.E."/>
            <person name="Ohm R.A."/>
            <person name="Ortiz-Santana B."/>
            <person name="Ovrebo C."/>
            <person name="Racz N."/>
            <person name="Riley R."/>
            <person name="Savchenko A."/>
            <person name="Shiryaev A."/>
            <person name="Soop K."/>
            <person name="Spirin V."/>
            <person name="Szebenyi C."/>
            <person name="Tomsovsky M."/>
            <person name="Tulloss R.E."/>
            <person name="Uehling J."/>
            <person name="Grigoriev I.V."/>
            <person name="Vagvolgyi C."/>
            <person name="Papp T."/>
            <person name="Martin F.M."/>
            <person name="Miettinen O."/>
            <person name="Hibbett D.S."/>
            <person name="Nagy L.G."/>
        </authorList>
    </citation>
    <scope>NUCLEOTIDE SEQUENCE [LARGE SCALE GENOMIC DNA]</scope>
    <source>
        <strain evidence="9 10">CBS 309.79</strain>
    </source>
</reference>
<feature type="region of interest" description="Disordered" evidence="8">
    <location>
        <begin position="243"/>
        <end position="304"/>
    </location>
</feature>
<accession>A0A5C3QCR4</accession>
<keyword evidence="6" id="KW-0238">DNA-binding</keyword>
<evidence type="ECO:0000256" key="2">
    <source>
        <dbReference type="ARBA" id="ARBA00022670"/>
    </source>
</evidence>
<keyword evidence="2" id="KW-0645">Protease</keyword>
<evidence type="ECO:0000256" key="1">
    <source>
        <dbReference type="ARBA" id="ARBA00008136"/>
    </source>
</evidence>
<dbReference type="InterPro" id="IPR003738">
    <property type="entry name" value="SRAP"/>
</dbReference>
<evidence type="ECO:0000256" key="3">
    <source>
        <dbReference type="ARBA" id="ARBA00022763"/>
    </source>
</evidence>
<dbReference type="GO" id="GO:0016829">
    <property type="term" value="F:lyase activity"/>
    <property type="evidence" value="ECO:0007669"/>
    <property type="project" value="UniProtKB-KW"/>
</dbReference>
<feature type="compositionally biased region" description="Polar residues" evidence="8">
    <location>
        <begin position="415"/>
        <end position="426"/>
    </location>
</feature>
<evidence type="ECO:0000256" key="7">
    <source>
        <dbReference type="ARBA" id="ARBA00023239"/>
    </source>
</evidence>
<dbReference type="PANTHER" id="PTHR13604">
    <property type="entry name" value="DC12-RELATED"/>
    <property type="match status" value="1"/>
</dbReference>
<feature type="region of interest" description="Disordered" evidence="8">
    <location>
        <begin position="57"/>
        <end position="104"/>
    </location>
</feature>
<evidence type="ECO:0000256" key="8">
    <source>
        <dbReference type="SAM" id="MobiDB-lite"/>
    </source>
</evidence>
<feature type="region of interest" description="Disordered" evidence="8">
    <location>
        <begin position="357"/>
        <end position="503"/>
    </location>
</feature>
<dbReference type="Pfam" id="PF02586">
    <property type="entry name" value="SRAP"/>
    <property type="match status" value="1"/>
</dbReference>
<dbReference type="AlphaFoldDB" id="A0A5C3QCR4"/>
<evidence type="ECO:0000256" key="4">
    <source>
        <dbReference type="ARBA" id="ARBA00022801"/>
    </source>
</evidence>